<dbReference type="EMBL" id="BAABHS010000012">
    <property type="protein sequence ID" value="GAA4969301.1"/>
    <property type="molecule type" value="Genomic_DNA"/>
</dbReference>
<keyword evidence="7" id="KW-1185">Reference proteome</keyword>
<evidence type="ECO:0000313" key="7">
    <source>
        <dbReference type="Proteomes" id="UP001500466"/>
    </source>
</evidence>
<dbReference type="Pfam" id="PF00884">
    <property type="entry name" value="Sulfatase"/>
    <property type="match status" value="2"/>
</dbReference>
<evidence type="ECO:0000256" key="4">
    <source>
        <dbReference type="ARBA" id="ARBA00022837"/>
    </source>
</evidence>
<evidence type="ECO:0000256" key="1">
    <source>
        <dbReference type="ARBA" id="ARBA00008779"/>
    </source>
</evidence>
<dbReference type="InterPro" id="IPR000917">
    <property type="entry name" value="Sulfatase_N"/>
</dbReference>
<dbReference type="SUPFAM" id="SSF48371">
    <property type="entry name" value="ARM repeat"/>
    <property type="match status" value="1"/>
</dbReference>
<dbReference type="InterPro" id="IPR016024">
    <property type="entry name" value="ARM-type_fold"/>
</dbReference>
<comment type="caution">
    <text evidence="6">The sequence shown here is derived from an EMBL/GenBank/DDBJ whole genome shotgun (WGS) entry which is preliminary data.</text>
</comment>
<reference evidence="7" key="1">
    <citation type="journal article" date="2019" name="Int. J. Syst. Evol. Microbiol.">
        <title>The Global Catalogue of Microorganisms (GCM) 10K type strain sequencing project: providing services to taxonomists for standard genome sequencing and annotation.</title>
        <authorList>
            <consortium name="The Broad Institute Genomics Platform"/>
            <consortium name="The Broad Institute Genome Sequencing Center for Infectious Disease"/>
            <person name="Wu L."/>
            <person name="Ma J."/>
        </authorList>
    </citation>
    <scope>NUCLEOTIDE SEQUENCE [LARGE SCALE GENOMIC DNA]</scope>
    <source>
        <strain evidence="7">JCM 17986</strain>
    </source>
</reference>
<keyword evidence="3" id="KW-0378">Hydrolase</keyword>
<dbReference type="InterPro" id="IPR017850">
    <property type="entry name" value="Alkaline_phosphatase_core_sf"/>
</dbReference>
<dbReference type="RefSeq" id="WP_345676741.1">
    <property type="nucleotide sequence ID" value="NZ_BAABHS010000012.1"/>
</dbReference>
<feature type="domain" description="Sulfatase N-terminal" evidence="5">
    <location>
        <begin position="101"/>
        <end position="273"/>
    </location>
</feature>
<name>A0ABP9HF17_9ACTN</name>
<gene>
    <name evidence="6" type="ORF">GCM10023205_38200</name>
</gene>
<dbReference type="InterPro" id="IPR024607">
    <property type="entry name" value="Sulfatase_CS"/>
</dbReference>
<dbReference type="Pfam" id="PF13646">
    <property type="entry name" value="HEAT_2"/>
    <property type="match status" value="1"/>
</dbReference>
<sequence>MTADRPNILWTVSEDCPPRFGCYGDPLAVTPHLDSLAERGTLFAHAYSAAPVCAPSRFAMLTGIAPESHGPAHQMRANAPVPDWMTTYPEVLRGLGYYCTNNEKTDYNCDVDPQTIWDDCSSTAHWRTRPEGTPFLAVFNYGPTHESAVFSREEFTVDPDAIRLPAYLPDTPDIRGDFAHYYRHIANMDAFVGNLLAQLAEDGELDNTIVIHTSDHGGVQPRTKRWCYDEGLHVPLIVAAPDRWAHLFPTPGTRVPAAVSTIRIPPTLVELAGGEVPAQMQGESLARTAFDEDTELAFGMRNRMDARLDMVRTVRDARYRYIRNYDPHRPYGAHQAFAWLAAGYQSWETEHLAGRLDPVQDAFWHEKPGVELYDCDADPDQIRNLAGDPAFADVEKRLDEALRAHILAVHDNGFLPEGAPAEGYDASRADGAYPLARILDVADAVGRRDPAEIPRFTAALADPDPTVRRWGAIGLLVLGPAALTGAGEPLKAAADGEPDPFVRIPCAEALAKHAGDAAALACLVEFAKPAHASGVRLEAFAALTALGPEAVAPFRDVVAAAAEEGSEYCGNAARYLLFRIDGTYTPASKVFDIERMIALAAQIGYTMKVTL</sequence>
<dbReference type="InterPro" id="IPR050738">
    <property type="entry name" value="Sulfatase"/>
</dbReference>
<dbReference type="InterPro" id="IPR011989">
    <property type="entry name" value="ARM-like"/>
</dbReference>
<organism evidence="6 7">
    <name type="scientific">Yinghuangia aomiensis</name>
    <dbReference type="NCBI Taxonomy" id="676205"/>
    <lineage>
        <taxon>Bacteria</taxon>
        <taxon>Bacillati</taxon>
        <taxon>Actinomycetota</taxon>
        <taxon>Actinomycetes</taxon>
        <taxon>Kitasatosporales</taxon>
        <taxon>Streptomycetaceae</taxon>
        <taxon>Yinghuangia</taxon>
    </lineage>
</organism>
<proteinExistence type="inferred from homology"/>
<keyword evidence="4" id="KW-0106">Calcium</keyword>
<dbReference type="Proteomes" id="UP001500466">
    <property type="component" value="Unassembled WGS sequence"/>
</dbReference>
<accession>A0ABP9HF17</accession>
<protein>
    <recommendedName>
        <fullName evidence="5">Sulfatase N-terminal domain-containing protein</fullName>
    </recommendedName>
</protein>
<dbReference type="Gene3D" id="1.25.10.10">
    <property type="entry name" value="Leucine-rich Repeat Variant"/>
    <property type="match status" value="1"/>
</dbReference>
<evidence type="ECO:0000256" key="2">
    <source>
        <dbReference type="ARBA" id="ARBA00022723"/>
    </source>
</evidence>
<comment type="similarity">
    <text evidence="1">Belongs to the sulfatase family.</text>
</comment>
<feature type="domain" description="Sulfatase N-terminal" evidence="5">
    <location>
        <begin position="6"/>
        <end position="98"/>
    </location>
</feature>
<keyword evidence="2" id="KW-0479">Metal-binding</keyword>
<dbReference type="SUPFAM" id="SSF53649">
    <property type="entry name" value="Alkaline phosphatase-like"/>
    <property type="match status" value="1"/>
</dbReference>
<evidence type="ECO:0000259" key="5">
    <source>
        <dbReference type="Pfam" id="PF00884"/>
    </source>
</evidence>
<dbReference type="PANTHER" id="PTHR42693:SF53">
    <property type="entry name" value="ENDO-4-O-SULFATASE"/>
    <property type="match status" value="1"/>
</dbReference>
<dbReference type="Gene3D" id="3.40.720.10">
    <property type="entry name" value="Alkaline Phosphatase, subunit A"/>
    <property type="match status" value="1"/>
</dbReference>
<dbReference type="PROSITE" id="PS00523">
    <property type="entry name" value="SULFATASE_1"/>
    <property type="match status" value="1"/>
</dbReference>
<dbReference type="PANTHER" id="PTHR42693">
    <property type="entry name" value="ARYLSULFATASE FAMILY MEMBER"/>
    <property type="match status" value="1"/>
</dbReference>
<evidence type="ECO:0000313" key="6">
    <source>
        <dbReference type="EMBL" id="GAA4969301.1"/>
    </source>
</evidence>
<dbReference type="CDD" id="cd16027">
    <property type="entry name" value="SGSH"/>
    <property type="match status" value="1"/>
</dbReference>
<evidence type="ECO:0000256" key="3">
    <source>
        <dbReference type="ARBA" id="ARBA00022801"/>
    </source>
</evidence>